<dbReference type="EMBL" id="CALNXK010000028">
    <property type="protein sequence ID" value="CAH3115221.1"/>
    <property type="molecule type" value="Genomic_DNA"/>
</dbReference>
<comment type="caution">
    <text evidence="1">The sequence shown here is derived from an EMBL/GenBank/DDBJ whole genome shotgun (WGS) entry which is preliminary data.</text>
</comment>
<proteinExistence type="predicted"/>
<organism evidence="1 2">
    <name type="scientific">Porites lobata</name>
    <dbReference type="NCBI Taxonomy" id="104759"/>
    <lineage>
        <taxon>Eukaryota</taxon>
        <taxon>Metazoa</taxon>
        <taxon>Cnidaria</taxon>
        <taxon>Anthozoa</taxon>
        <taxon>Hexacorallia</taxon>
        <taxon>Scleractinia</taxon>
        <taxon>Fungiina</taxon>
        <taxon>Poritidae</taxon>
        <taxon>Porites</taxon>
    </lineage>
</organism>
<dbReference type="Proteomes" id="UP001159405">
    <property type="component" value="Unassembled WGS sequence"/>
</dbReference>
<keyword evidence="2" id="KW-1185">Reference proteome</keyword>
<name>A0ABN8NQU8_9CNID</name>
<accession>A0ABN8NQU8</accession>
<gene>
    <name evidence="1" type="ORF">PLOB_00023500</name>
</gene>
<protein>
    <submittedName>
        <fullName evidence="1">Uncharacterized protein</fullName>
    </submittedName>
</protein>
<evidence type="ECO:0000313" key="1">
    <source>
        <dbReference type="EMBL" id="CAH3115221.1"/>
    </source>
</evidence>
<evidence type="ECO:0000313" key="2">
    <source>
        <dbReference type="Proteomes" id="UP001159405"/>
    </source>
</evidence>
<reference evidence="1 2" key="1">
    <citation type="submission" date="2022-05" db="EMBL/GenBank/DDBJ databases">
        <authorList>
            <consortium name="Genoscope - CEA"/>
            <person name="William W."/>
        </authorList>
    </citation>
    <scope>NUCLEOTIDE SEQUENCE [LARGE SCALE GENOMIC DNA]</scope>
</reference>
<sequence length="133" mass="15085">MPNIVRTVARCTIINQYLDSCKDENFTPLSRATMKSLKGIDNTAADGAEGFEALYEIEAGADKEWSSQTRKRLKDSKLYLKTTYRDHCQEESACPDHCRVFALSDANDAYYQALCNHEHDHACRDCDSLKKVV</sequence>